<dbReference type="AlphaFoldDB" id="K7MLG5"/>
<gene>
    <name evidence="8" type="primary">LOC100780387</name>
    <name evidence="7" type="ORF">GLYMA_17G132800</name>
</gene>
<feature type="domain" description="Staygreen protein" evidence="6">
    <location>
        <begin position="48"/>
        <end position="97"/>
    </location>
</feature>
<keyword evidence="3" id="KW-0150">Chloroplast</keyword>
<evidence type="ECO:0000256" key="3">
    <source>
        <dbReference type="ARBA" id="ARBA00022528"/>
    </source>
</evidence>
<dbReference type="PANTHER" id="PTHR31750">
    <property type="entry name" value="PROTEIN STAY-GREEN 1, CHLOROPLASTIC-RELATED"/>
    <property type="match status" value="1"/>
</dbReference>
<evidence type="ECO:0000256" key="1">
    <source>
        <dbReference type="ARBA" id="ARBA00004229"/>
    </source>
</evidence>
<dbReference type="PANTHER" id="PTHR31750:SF4">
    <property type="entry name" value="LP06106P"/>
    <property type="match status" value="1"/>
</dbReference>
<accession>K7MLG5</accession>
<reference evidence="7" key="3">
    <citation type="submission" date="2018-07" db="EMBL/GenBank/DDBJ databases">
        <title>WGS assembly of Glycine max.</title>
        <authorList>
            <person name="Schmutz J."/>
            <person name="Cannon S."/>
            <person name="Schlueter J."/>
            <person name="Ma J."/>
            <person name="Mitros T."/>
            <person name="Nelson W."/>
            <person name="Hyten D."/>
            <person name="Song Q."/>
            <person name="Thelen J."/>
            <person name="Cheng J."/>
            <person name="Xu D."/>
            <person name="Hellsten U."/>
            <person name="May G."/>
            <person name="Yu Y."/>
            <person name="Sakurai T."/>
            <person name="Umezawa T."/>
            <person name="Bhattacharyya M."/>
            <person name="Sandhu D."/>
            <person name="Valliyodan B."/>
            <person name="Lindquist E."/>
            <person name="Peto M."/>
            <person name="Grant D."/>
            <person name="Shu S."/>
            <person name="Goodstein D."/>
            <person name="Barry K."/>
            <person name="Futrell-Griggs M."/>
            <person name="Abernathy B."/>
            <person name="Du J."/>
            <person name="Tian Z."/>
            <person name="Zhu L."/>
            <person name="Gill N."/>
            <person name="Joshi T."/>
            <person name="Libault M."/>
            <person name="Sethuraman A."/>
            <person name="Zhang X."/>
            <person name="Shinozaki K."/>
            <person name="Nguyen H."/>
            <person name="Wing R."/>
            <person name="Cregan P."/>
            <person name="Specht J."/>
            <person name="Grimwood J."/>
            <person name="Rokhsar D."/>
            <person name="Stacey G."/>
            <person name="Shoemaker R."/>
            <person name="Jackson S."/>
        </authorList>
    </citation>
    <scope>NUCLEOTIDE SEQUENCE</scope>
    <source>
        <tissue evidence="7">Callus</tissue>
    </source>
</reference>
<organism evidence="7">
    <name type="scientific">Glycine max</name>
    <name type="common">Soybean</name>
    <name type="synonym">Glycine hispida</name>
    <dbReference type="NCBI Taxonomy" id="3847"/>
    <lineage>
        <taxon>Eukaryota</taxon>
        <taxon>Viridiplantae</taxon>
        <taxon>Streptophyta</taxon>
        <taxon>Embryophyta</taxon>
        <taxon>Tracheophyta</taxon>
        <taxon>Spermatophyta</taxon>
        <taxon>Magnoliopsida</taxon>
        <taxon>eudicotyledons</taxon>
        <taxon>Gunneridae</taxon>
        <taxon>Pentapetalae</taxon>
        <taxon>rosids</taxon>
        <taxon>fabids</taxon>
        <taxon>Fabales</taxon>
        <taxon>Fabaceae</taxon>
        <taxon>Papilionoideae</taxon>
        <taxon>50 kb inversion clade</taxon>
        <taxon>NPAAA clade</taxon>
        <taxon>indigoferoid/millettioid clade</taxon>
        <taxon>Phaseoleae</taxon>
        <taxon>Glycine</taxon>
        <taxon>Glycine subgen. Soja</taxon>
    </lineage>
</organism>
<keyword evidence="4" id="KW-0934">Plastid</keyword>
<dbReference type="Pfam" id="PF12638">
    <property type="entry name" value="Staygreen"/>
    <property type="match status" value="2"/>
</dbReference>
<evidence type="ECO:0000256" key="2">
    <source>
        <dbReference type="ARBA" id="ARBA00009234"/>
    </source>
</evidence>
<dbReference type="EMBL" id="CM000850">
    <property type="protein sequence ID" value="KRH03999.1"/>
    <property type="molecule type" value="Genomic_DNA"/>
</dbReference>
<dbReference type="GO" id="GO:0015996">
    <property type="term" value="P:chlorophyll catabolic process"/>
    <property type="evidence" value="ECO:0000318"/>
    <property type="project" value="GO_Central"/>
</dbReference>
<evidence type="ECO:0000313" key="9">
    <source>
        <dbReference type="Proteomes" id="UP000008827"/>
    </source>
</evidence>
<dbReference type="PaxDb" id="3847-GLYMA17G14201.1"/>
<evidence type="ECO:0000313" key="8">
    <source>
        <dbReference type="EnsemblPlants" id="KRH03999"/>
    </source>
</evidence>
<keyword evidence="5" id="KW-0809">Transit peptide</keyword>
<sequence length="262" mass="29653">MATLTTAFVPSKLNPLHSGYQVSPFAHITPLRKKINQPVARLFGPAIFEVSKLEVLFLGMDQKKHPADLPRTYTLTHSDITSKITLSISQTINNSQGMPQLMDGGCDSYKNRAWTNTGLDTRQLQGWYNKLQRDEVVAHWRKIKGKMSLHVHLHVSGGHFLLDMCASIRYFIFRKELPVVLNAFSHGDKNLFKDYPELHDALVWVYFHSNISEFNKVECWGPLKDACAFPSGSHEVVIDGAPQSCQENCECCFIPMSSITWS</sequence>
<feature type="domain" description="Staygreen protein" evidence="6">
    <location>
        <begin position="129"/>
        <end position="226"/>
    </location>
</feature>
<dbReference type="GO" id="GO:0009507">
    <property type="term" value="C:chloroplast"/>
    <property type="evidence" value="ECO:0007669"/>
    <property type="project" value="UniProtKB-SubCell"/>
</dbReference>
<dbReference type="OMA" id="VGEWPHR"/>
<evidence type="ECO:0000313" key="7">
    <source>
        <dbReference type="EMBL" id="KRH03999.1"/>
    </source>
</evidence>
<dbReference type="KEGG" id="gmx:100780387"/>
<dbReference type="GeneID" id="100780387"/>
<evidence type="ECO:0000256" key="5">
    <source>
        <dbReference type="ARBA" id="ARBA00022946"/>
    </source>
</evidence>
<proteinExistence type="inferred from homology"/>
<dbReference type="HOGENOM" id="CLU_073517_0_0_1"/>
<protein>
    <recommendedName>
        <fullName evidence="6">Staygreen protein domain-containing protein</fullName>
    </recommendedName>
</protein>
<keyword evidence="9" id="KW-1185">Reference proteome</keyword>
<dbReference type="Proteomes" id="UP000008827">
    <property type="component" value="Chromosome 17"/>
</dbReference>
<comment type="subcellular location">
    <subcellularLocation>
        <location evidence="1">Plastid</location>
        <location evidence="1">Chloroplast</location>
    </subcellularLocation>
</comment>
<dbReference type="eggNOG" id="ENOG502QV01">
    <property type="taxonomic scope" value="Eukaryota"/>
</dbReference>
<dbReference type="OrthoDB" id="2012322at2759"/>
<reference evidence="8" key="2">
    <citation type="submission" date="2018-02" db="UniProtKB">
        <authorList>
            <consortium name="EnsemblPlants"/>
        </authorList>
    </citation>
    <scope>IDENTIFICATION</scope>
    <source>
        <strain evidence="8">Williams 82</strain>
    </source>
</reference>
<reference evidence="7 8" key="1">
    <citation type="journal article" date="2010" name="Nature">
        <title>Genome sequence of the palaeopolyploid soybean.</title>
        <authorList>
            <person name="Schmutz J."/>
            <person name="Cannon S.B."/>
            <person name="Schlueter J."/>
            <person name="Ma J."/>
            <person name="Mitros T."/>
            <person name="Nelson W."/>
            <person name="Hyten D.L."/>
            <person name="Song Q."/>
            <person name="Thelen J.J."/>
            <person name="Cheng J."/>
            <person name="Xu D."/>
            <person name="Hellsten U."/>
            <person name="May G.D."/>
            <person name="Yu Y."/>
            <person name="Sakurai T."/>
            <person name="Umezawa T."/>
            <person name="Bhattacharyya M.K."/>
            <person name="Sandhu D."/>
            <person name="Valliyodan B."/>
            <person name="Lindquist E."/>
            <person name="Peto M."/>
            <person name="Grant D."/>
            <person name="Shu S."/>
            <person name="Goodstein D."/>
            <person name="Barry K."/>
            <person name="Futrell-Griggs M."/>
            <person name="Abernathy B."/>
            <person name="Du J."/>
            <person name="Tian Z."/>
            <person name="Zhu L."/>
            <person name="Gill N."/>
            <person name="Joshi T."/>
            <person name="Libault M."/>
            <person name="Sethuraman A."/>
            <person name="Zhang X.-C."/>
            <person name="Shinozaki K."/>
            <person name="Nguyen H.T."/>
            <person name="Wing R.A."/>
            <person name="Cregan P."/>
            <person name="Specht J."/>
            <person name="Grimwood J."/>
            <person name="Rokhsar D."/>
            <person name="Stacey G."/>
            <person name="Shoemaker R.C."/>
            <person name="Jackson S.A."/>
        </authorList>
    </citation>
    <scope>NUCLEOTIDE SEQUENCE [LARGE SCALE GENOMIC DNA]</scope>
    <source>
        <strain evidence="8">cv. Williams 82</strain>
        <tissue evidence="7">Callus</tissue>
    </source>
</reference>
<dbReference type="RefSeq" id="XP_003550881.2">
    <property type="nucleotide sequence ID" value="XM_003550833.4"/>
</dbReference>
<name>K7MLG5_SOYBN</name>
<dbReference type="EnsemblPlants" id="KRH03999">
    <property type="protein sequence ID" value="KRH03999"/>
    <property type="gene ID" value="GLYMA_17G132800"/>
</dbReference>
<dbReference type="InterPro" id="IPR024438">
    <property type="entry name" value="Staygreen"/>
</dbReference>
<dbReference type="Gramene" id="KRH03999">
    <property type="protein sequence ID" value="KRH03999"/>
    <property type="gene ID" value="GLYMA_17G132800"/>
</dbReference>
<comment type="similarity">
    <text evidence="2">Belongs to the staygreen family.</text>
</comment>
<evidence type="ECO:0000259" key="6">
    <source>
        <dbReference type="Pfam" id="PF12638"/>
    </source>
</evidence>
<evidence type="ECO:0000256" key="4">
    <source>
        <dbReference type="ARBA" id="ARBA00022640"/>
    </source>
</evidence>
<dbReference type="STRING" id="3847.K7MLG5"/>